<protein>
    <submittedName>
        <fullName evidence="1">Uncharacterized protein</fullName>
    </submittedName>
</protein>
<dbReference type="Proteomes" id="UP000000763">
    <property type="component" value="Chromosome 8"/>
</dbReference>
<name>Q6Z551_ORYSJ</name>
<dbReference type="EMBL" id="AP005158">
    <property type="protein sequence ID" value="BAC99709.1"/>
    <property type="molecule type" value="Genomic_DNA"/>
</dbReference>
<reference evidence="2" key="1">
    <citation type="journal article" date="2005" name="Nature">
        <title>The map-based sequence of the rice genome.</title>
        <authorList>
            <consortium name="International rice genome sequencing project (IRGSP)"/>
            <person name="Matsumoto T."/>
            <person name="Wu J."/>
            <person name="Kanamori H."/>
            <person name="Katayose Y."/>
            <person name="Fujisawa M."/>
            <person name="Namiki N."/>
            <person name="Mizuno H."/>
            <person name="Yamamoto K."/>
            <person name="Antonio B.A."/>
            <person name="Baba T."/>
            <person name="Sakata K."/>
            <person name="Nagamura Y."/>
            <person name="Aoki H."/>
            <person name="Arikawa K."/>
            <person name="Arita K."/>
            <person name="Bito T."/>
            <person name="Chiden Y."/>
            <person name="Fujitsuka N."/>
            <person name="Fukunaka R."/>
            <person name="Hamada M."/>
            <person name="Harada C."/>
            <person name="Hayashi A."/>
            <person name="Hijishita S."/>
            <person name="Honda M."/>
            <person name="Hosokawa S."/>
            <person name="Ichikawa Y."/>
            <person name="Idonuma A."/>
            <person name="Iijima M."/>
            <person name="Ikeda M."/>
            <person name="Ikeno M."/>
            <person name="Ito K."/>
            <person name="Ito S."/>
            <person name="Ito T."/>
            <person name="Ito Y."/>
            <person name="Ito Y."/>
            <person name="Iwabuchi A."/>
            <person name="Kamiya K."/>
            <person name="Karasawa W."/>
            <person name="Kurita K."/>
            <person name="Katagiri S."/>
            <person name="Kikuta A."/>
            <person name="Kobayashi H."/>
            <person name="Kobayashi N."/>
            <person name="Machita K."/>
            <person name="Maehara T."/>
            <person name="Masukawa M."/>
            <person name="Mizubayashi T."/>
            <person name="Mukai Y."/>
            <person name="Nagasaki H."/>
            <person name="Nagata Y."/>
            <person name="Naito S."/>
            <person name="Nakashima M."/>
            <person name="Nakama Y."/>
            <person name="Nakamichi Y."/>
            <person name="Nakamura M."/>
            <person name="Meguro A."/>
            <person name="Negishi M."/>
            <person name="Ohta I."/>
            <person name="Ohta T."/>
            <person name="Okamoto M."/>
            <person name="Ono N."/>
            <person name="Saji S."/>
            <person name="Sakaguchi M."/>
            <person name="Sakai K."/>
            <person name="Shibata M."/>
            <person name="Shimokawa T."/>
            <person name="Song J."/>
            <person name="Takazaki Y."/>
            <person name="Terasawa K."/>
            <person name="Tsugane M."/>
            <person name="Tsuji K."/>
            <person name="Ueda S."/>
            <person name="Waki K."/>
            <person name="Yamagata H."/>
            <person name="Yamamoto M."/>
            <person name="Yamamoto S."/>
            <person name="Yamane H."/>
            <person name="Yoshiki S."/>
            <person name="Yoshihara R."/>
            <person name="Yukawa K."/>
            <person name="Zhong H."/>
            <person name="Yano M."/>
            <person name="Yuan Q."/>
            <person name="Ouyang S."/>
            <person name="Liu J."/>
            <person name="Jones K.M."/>
            <person name="Gansberger K."/>
            <person name="Moffat K."/>
            <person name="Hill J."/>
            <person name="Bera J."/>
            <person name="Fadrosh D."/>
            <person name="Jin S."/>
            <person name="Johri S."/>
            <person name="Kim M."/>
            <person name="Overton L."/>
            <person name="Reardon M."/>
            <person name="Tsitrin T."/>
            <person name="Vuong H."/>
            <person name="Weaver B."/>
            <person name="Ciecko A."/>
            <person name="Tallon L."/>
            <person name="Jackson J."/>
            <person name="Pai G."/>
            <person name="Aken S.V."/>
            <person name="Utterback T."/>
            <person name="Reidmuller S."/>
            <person name="Feldblyum T."/>
            <person name="Hsiao J."/>
            <person name="Zismann V."/>
            <person name="Iobst S."/>
            <person name="de Vazeille A.R."/>
            <person name="Buell C.R."/>
            <person name="Ying K."/>
            <person name="Li Y."/>
            <person name="Lu T."/>
            <person name="Huang Y."/>
            <person name="Zhao Q."/>
            <person name="Feng Q."/>
            <person name="Zhang L."/>
            <person name="Zhu J."/>
            <person name="Weng Q."/>
            <person name="Mu J."/>
            <person name="Lu Y."/>
            <person name="Fan D."/>
            <person name="Liu Y."/>
            <person name="Guan J."/>
            <person name="Zhang Y."/>
            <person name="Yu S."/>
            <person name="Liu X."/>
            <person name="Zhang Y."/>
            <person name="Hong G."/>
            <person name="Han B."/>
            <person name="Choisne N."/>
            <person name="Demange N."/>
            <person name="Orjeda G."/>
            <person name="Samain S."/>
            <person name="Cattolico L."/>
            <person name="Pelletier E."/>
            <person name="Couloux A."/>
            <person name="Segurens B."/>
            <person name="Wincker P."/>
            <person name="D'Hont A."/>
            <person name="Scarpelli C."/>
            <person name="Weissenbach J."/>
            <person name="Salanoubat M."/>
            <person name="Quetier F."/>
            <person name="Yu Y."/>
            <person name="Kim H.R."/>
            <person name="Rambo T."/>
            <person name="Currie J."/>
            <person name="Collura K."/>
            <person name="Luo M."/>
            <person name="Yang T."/>
            <person name="Ammiraju J.S.S."/>
            <person name="Engler F."/>
            <person name="Soderlund C."/>
            <person name="Wing R.A."/>
            <person name="Palmer L.E."/>
            <person name="de la Bastide M."/>
            <person name="Spiegel L."/>
            <person name="Nascimento L."/>
            <person name="Zutavern T."/>
            <person name="O'Shaughnessy A."/>
            <person name="Dike S."/>
            <person name="Dedhia N."/>
            <person name="Preston R."/>
            <person name="Balija V."/>
            <person name="McCombie W.R."/>
            <person name="Chow T."/>
            <person name="Chen H."/>
            <person name="Chung M."/>
            <person name="Chen C."/>
            <person name="Shaw J."/>
            <person name="Wu H."/>
            <person name="Hsiao K."/>
            <person name="Chao Y."/>
            <person name="Chu M."/>
            <person name="Cheng C."/>
            <person name="Hour A."/>
            <person name="Lee P."/>
            <person name="Lin S."/>
            <person name="Lin Y."/>
            <person name="Liou J."/>
            <person name="Liu S."/>
            <person name="Hsing Y."/>
            <person name="Raghuvanshi S."/>
            <person name="Mohanty A."/>
            <person name="Bharti A.K."/>
            <person name="Gaur A."/>
            <person name="Gupta V."/>
            <person name="Kumar D."/>
            <person name="Ravi V."/>
            <person name="Vij S."/>
            <person name="Kapur A."/>
            <person name="Khurana P."/>
            <person name="Khurana P."/>
            <person name="Khurana J.P."/>
            <person name="Tyagi A.K."/>
            <person name="Gaikwad K."/>
            <person name="Singh A."/>
            <person name="Dalal V."/>
            <person name="Srivastava S."/>
            <person name="Dixit A."/>
            <person name="Pal A.K."/>
            <person name="Ghazi I.A."/>
            <person name="Yadav M."/>
            <person name="Pandit A."/>
            <person name="Bhargava A."/>
            <person name="Sureshbabu K."/>
            <person name="Batra K."/>
            <person name="Sharma T.R."/>
            <person name="Mohapatra T."/>
            <person name="Singh N.K."/>
            <person name="Messing J."/>
            <person name="Nelson A.B."/>
            <person name="Fuks G."/>
            <person name="Kavchok S."/>
            <person name="Keizer G."/>
            <person name="Linton E."/>
            <person name="Llaca V."/>
            <person name="Song R."/>
            <person name="Tanyolac B."/>
            <person name="Young S."/>
            <person name="Ho-Il K."/>
            <person name="Hahn J.H."/>
            <person name="Sangsakoo G."/>
            <person name="Vanavichit A."/>
            <person name="de Mattos Luiz.A.T."/>
            <person name="Zimmer P.D."/>
            <person name="Malone G."/>
            <person name="Dellagostin O."/>
            <person name="de Oliveira A.C."/>
            <person name="Bevan M."/>
            <person name="Bancroft I."/>
            <person name="Minx P."/>
            <person name="Cordum H."/>
            <person name="Wilson R."/>
            <person name="Cheng Z."/>
            <person name="Jin W."/>
            <person name="Jiang J."/>
            <person name="Leong S.A."/>
            <person name="Iwama H."/>
            <person name="Gojobori T."/>
            <person name="Itoh T."/>
            <person name="Niimura Y."/>
            <person name="Fujii Y."/>
            <person name="Habara T."/>
            <person name="Sakai H."/>
            <person name="Sato Y."/>
            <person name="Wilson G."/>
            <person name="Kumar K."/>
            <person name="McCouch S."/>
            <person name="Juretic N."/>
            <person name="Hoen D."/>
            <person name="Wright S."/>
            <person name="Bruskiewich R."/>
            <person name="Bureau T."/>
            <person name="Miyao A."/>
            <person name="Hirochika H."/>
            <person name="Nishikawa T."/>
            <person name="Kadowaki K."/>
            <person name="Sugiura M."/>
            <person name="Burr B."/>
            <person name="Sasaki T."/>
        </authorList>
    </citation>
    <scope>NUCLEOTIDE SEQUENCE [LARGE SCALE GENOMIC DNA]</scope>
    <source>
        <strain evidence="2">cv. Nipponbare</strain>
    </source>
</reference>
<dbReference type="AlphaFoldDB" id="Q6Z551"/>
<evidence type="ECO:0000313" key="2">
    <source>
        <dbReference type="Proteomes" id="UP000000763"/>
    </source>
</evidence>
<accession>Q6Z551</accession>
<gene>
    <name evidence="1" type="primary">OSJNBa0007M04.39</name>
</gene>
<organism evidence="1 2">
    <name type="scientific">Oryza sativa subsp. japonica</name>
    <name type="common">Rice</name>
    <dbReference type="NCBI Taxonomy" id="39947"/>
    <lineage>
        <taxon>Eukaryota</taxon>
        <taxon>Viridiplantae</taxon>
        <taxon>Streptophyta</taxon>
        <taxon>Embryophyta</taxon>
        <taxon>Tracheophyta</taxon>
        <taxon>Spermatophyta</taxon>
        <taxon>Magnoliopsida</taxon>
        <taxon>Liliopsida</taxon>
        <taxon>Poales</taxon>
        <taxon>Poaceae</taxon>
        <taxon>BOP clade</taxon>
        <taxon>Oryzoideae</taxon>
        <taxon>Oryzeae</taxon>
        <taxon>Oryzinae</taxon>
        <taxon>Oryza</taxon>
        <taxon>Oryza sativa</taxon>
    </lineage>
</organism>
<reference evidence="2" key="2">
    <citation type="journal article" date="2008" name="Nucleic Acids Res.">
        <title>The rice annotation project database (RAP-DB): 2008 update.</title>
        <authorList>
            <consortium name="The rice annotation project (RAP)"/>
        </authorList>
    </citation>
    <scope>GENOME REANNOTATION</scope>
    <source>
        <strain evidence="2">cv. Nipponbare</strain>
    </source>
</reference>
<proteinExistence type="predicted"/>
<sequence>MGPGAVPPLLLRRRRIEEAATAAAPHLFIRRGREATVSQIQISGLHAVARAATALAAVELRPPRRGPSGDGIGLLPQDRVTIHGYSVFT</sequence>
<evidence type="ECO:0000313" key="1">
    <source>
        <dbReference type="EMBL" id="BAC99709.1"/>
    </source>
</evidence>